<evidence type="ECO:0000256" key="3">
    <source>
        <dbReference type="ARBA" id="ARBA00022475"/>
    </source>
</evidence>
<evidence type="ECO:0000256" key="5">
    <source>
        <dbReference type="ARBA" id="ARBA00022989"/>
    </source>
</evidence>
<evidence type="ECO:0000259" key="9">
    <source>
        <dbReference type="PROSITE" id="PS50850"/>
    </source>
</evidence>
<feature type="transmembrane region" description="Helical" evidence="8">
    <location>
        <begin position="16"/>
        <end position="35"/>
    </location>
</feature>
<organism evidence="10 11">
    <name type="scientific">Thalassotalea euphylliae</name>
    <dbReference type="NCBI Taxonomy" id="1655234"/>
    <lineage>
        <taxon>Bacteria</taxon>
        <taxon>Pseudomonadati</taxon>
        <taxon>Pseudomonadota</taxon>
        <taxon>Gammaproteobacteria</taxon>
        <taxon>Alteromonadales</taxon>
        <taxon>Colwelliaceae</taxon>
        <taxon>Thalassotalea</taxon>
    </lineage>
</organism>
<keyword evidence="2" id="KW-0813">Transport</keyword>
<accession>A0A3E0U8L6</accession>
<evidence type="ECO:0000256" key="6">
    <source>
        <dbReference type="ARBA" id="ARBA00023136"/>
    </source>
</evidence>
<feature type="transmembrane region" description="Helical" evidence="8">
    <location>
        <begin position="415"/>
        <end position="436"/>
    </location>
</feature>
<dbReference type="InterPro" id="IPR050171">
    <property type="entry name" value="MFS_Transporters"/>
</dbReference>
<dbReference type="SUPFAM" id="SSF103473">
    <property type="entry name" value="MFS general substrate transporter"/>
    <property type="match status" value="1"/>
</dbReference>
<evidence type="ECO:0000313" key="11">
    <source>
        <dbReference type="Proteomes" id="UP000256899"/>
    </source>
</evidence>
<feature type="transmembrane region" description="Helical" evidence="8">
    <location>
        <begin position="389"/>
        <end position="409"/>
    </location>
</feature>
<dbReference type="PROSITE" id="PS50850">
    <property type="entry name" value="MFS"/>
    <property type="match status" value="1"/>
</dbReference>
<keyword evidence="4 8" id="KW-0812">Transmembrane</keyword>
<dbReference type="InterPro" id="IPR011701">
    <property type="entry name" value="MFS"/>
</dbReference>
<evidence type="ECO:0000256" key="4">
    <source>
        <dbReference type="ARBA" id="ARBA00022692"/>
    </source>
</evidence>
<feature type="transmembrane region" description="Helical" evidence="8">
    <location>
        <begin position="332"/>
        <end position="348"/>
    </location>
</feature>
<dbReference type="PANTHER" id="PTHR23517">
    <property type="entry name" value="RESISTANCE PROTEIN MDTM, PUTATIVE-RELATED-RELATED"/>
    <property type="match status" value="1"/>
</dbReference>
<sequence length="459" mass="50486">MESKVSFNQLKQFPRLMWIVLFGDLITRGSFYMVWPFLAVMLYKSFGISATQVGLILSGAAVISVFIGFFGGALSDKFGRKIIMFSAGSLYVISFVLLANVETVAGYVIVIALCSISKAIWDPPTQALVSDILPDVQVRELGLQARYFVINVGCAIGPMAGVYIGITGQQSGFLVTAGAFALWMLLLAYGMRHFARYQANRQANQQANQQASQREIEAKNEREVQQEAAKQPQDSESKTTQKASYKPKSNMLDTLKILAKDRVLQCLIVANIICKFVYAQMDSTLIQYLTRADVPELMKLISSMIFANAAVIVCLQFVLLKIMARLSLTSRIQVGLVLLALAQVWMAINPVTAFWGWIGAVVILSIGEAILFPTMNVHIDRLAPTHLRGAYFGAASFYYIGFALAPLGGGAMLDFLGGAWVFVIAALLVLLVMYLYSILDTLTRPNFAEAEKASSRARR</sequence>
<dbReference type="InterPro" id="IPR020846">
    <property type="entry name" value="MFS_dom"/>
</dbReference>
<feature type="transmembrane region" description="Helical" evidence="8">
    <location>
        <begin position="55"/>
        <end position="75"/>
    </location>
</feature>
<dbReference type="GO" id="GO:0022857">
    <property type="term" value="F:transmembrane transporter activity"/>
    <property type="evidence" value="ECO:0007669"/>
    <property type="project" value="InterPro"/>
</dbReference>
<dbReference type="InterPro" id="IPR005829">
    <property type="entry name" value="Sugar_transporter_CS"/>
</dbReference>
<dbReference type="RefSeq" id="WP_116017611.1">
    <property type="nucleotide sequence ID" value="NZ_QUOT01000001.1"/>
</dbReference>
<protein>
    <submittedName>
        <fullName evidence="10">MFS transporter</fullName>
    </submittedName>
</protein>
<keyword evidence="5 8" id="KW-1133">Transmembrane helix</keyword>
<dbReference type="PANTHER" id="PTHR23517:SF2">
    <property type="entry name" value="MULTIDRUG RESISTANCE PROTEIN MDTH"/>
    <property type="match status" value="1"/>
</dbReference>
<feature type="region of interest" description="Disordered" evidence="7">
    <location>
        <begin position="206"/>
        <end position="245"/>
    </location>
</feature>
<feature type="transmembrane region" description="Helical" evidence="8">
    <location>
        <begin position="147"/>
        <end position="166"/>
    </location>
</feature>
<dbReference type="Pfam" id="PF07690">
    <property type="entry name" value="MFS_1"/>
    <property type="match status" value="1"/>
</dbReference>
<keyword evidence="3" id="KW-1003">Cell membrane</keyword>
<evidence type="ECO:0000256" key="8">
    <source>
        <dbReference type="SAM" id="Phobius"/>
    </source>
</evidence>
<dbReference type="PROSITE" id="PS00216">
    <property type="entry name" value="SUGAR_TRANSPORT_1"/>
    <property type="match status" value="1"/>
</dbReference>
<dbReference type="InterPro" id="IPR036259">
    <property type="entry name" value="MFS_trans_sf"/>
</dbReference>
<dbReference type="Gene3D" id="1.20.1250.20">
    <property type="entry name" value="MFS general substrate transporter like domains"/>
    <property type="match status" value="1"/>
</dbReference>
<keyword evidence="6 8" id="KW-0472">Membrane</keyword>
<feature type="transmembrane region" description="Helical" evidence="8">
    <location>
        <begin position="301"/>
        <end position="320"/>
    </location>
</feature>
<dbReference type="GO" id="GO:0005886">
    <property type="term" value="C:plasma membrane"/>
    <property type="evidence" value="ECO:0007669"/>
    <property type="project" value="UniProtKB-SubCell"/>
</dbReference>
<dbReference type="CDD" id="cd17329">
    <property type="entry name" value="MFS_MdtH_MDR_like"/>
    <property type="match status" value="1"/>
</dbReference>
<dbReference type="AlphaFoldDB" id="A0A3E0U8L6"/>
<feature type="domain" description="Major facilitator superfamily (MFS) profile" evidence="9">
    <location>
        <begin position="16"/>
        <end position="444"/>
    </location>
</feature>
<name>A0A3E0U8L6_9GAMM</name>
<dbReference type="EMBL" id="QUOT01000001">
    <property type="protein sequence ID" value="REL32212.1"/>
    <property type="molecule type" value="Genomic_DNA"/>
</dbReference>
<evidence type="ECO:0000313" key="10">
    <source>
        <dbReference type="EMBL" id="REL32212.1"/>
    </source>
</evidence>
<feature type="transmembrane region" description="Helical" evidence="8">
    <location>
        <begin position="263"/>
        <end position="281"/>
    </location>
</feature>
<evidence type="ECO:0000256" key="2">
    <source>
        <dbReference type="ARBA" id="ARBA00022448"/>
    </source>
</evidence>
<feature type="transmembrane region" description="Helical" evidence="8">
    <location>
        <begin position="354"/>
        <end position="377"/>
    </location>
</feature>
<gene>
    <name evidence="10" type="ORF">DXX94_16625</name>
</gene>
<proteinExistence type="predicted"/>
<feature type="compositionally biased region" description="Basic and acidic residues" evidence="7">
    <location>
        <begin position="214"/>
        <end position="225"/>
    </location>
</feature>
<dbReference type="Proteomes" id="UP000256899">
    <property type="component" value="Unassembled WGS sequence"/>
</dbReference>
<comment type="caution">
    <text evidence="10">The sequence shown here is derived from an EMBL/GenBank/DDBJ whole genome shotgun (WGS) entry which is preliminary data.</text>
</comment>
<feature type="transmembrane region" description="Helical" evidence="8">
    <location>
        <begin position="172"/>
        <end position="191"/>
    </location>
</feature>
<reference evidence="11" key="1">
    <citation type="submission" date="2018-08" db="EMBL/GenBank/DDBJ databases">
        <title>Thalassotalea euphylliae genome.</title>
        <authorList>
            <person name="Summers S."/>
            <person name="Rice S.A."/>
            <person name="Freckelton M.L."/>
            <person name="Nedved B.T."/>
            <person name="Hadfield M.G."/>
        </authorList>
    </citation>
    <scope>NUCLEOTIDE SEQUENCE [LARGE SCALE GENOMIC DNA]</scope>
    <source>
        <strain evidence="11">H3</strain>
    </source>
</reference>
<comment type="subcellular location">
    <subcellularLocation>
        <location evidence="1">Cell membrane</location>
        <topology evidence="1">Multi-pass membrane protein</topology>
    </subcellularLocation>
</comment>
<evidence type="ECO:0000256" key="7">
    <source>
        <dbReference type="SAM" id="MobiDB-lite"/>
    </source>
</evidence>
<keyword evidence="11" id="KW-1185">Reference proteome</keyword>
<evidence type="ECO:0000256" key="1">
    <source>
        <dbReference type="ARBA" id="ARBA00004651"/>
    </source>
</evidence>